<dbReference type="NCBIfam" id="NF004837">
    <property type="entry name" value="PRK06187.1"/>
    <property type="match status" value="1"/>
</dbReference>
<dbReference type="InterPro" id="IPR045851">
    <property type="entry name" value="AMP-bd_C_sf"/>
</dbReference>
<dbReference type="RefSeq" id="WP_054968507.1">
    <property type="nucleotide sequence ID" value="NZ_LJCO01000033.1"/>
</dbReference>
<protein>
    <submittedName>
        <fullName evidence="5">AMP-dependent synthetase</fullName>
    </submittedName>
</protein>
<dbReference type="InterPro" id="IPR025110">
    <property type="entry name" value="AMP-bd_C"/>
</dbReference>
<dbReference type="AlphaFoldDB" id="A0A0P9D4P8"/>
<dbReference type="InterPro" id="IPR050237">
    <property type="entry name" value="ATP-dep_AMP-bd_enzyme"/>
</dbReference>
<dbReference type="PANTHER" id="PTHR43767">
    <property type="entry name" value="LONG-CHAIN-FATTY-ACID--COA LIGASE"/>
    <property type="match status" value="1"/>
</dbReference>
<dbReference type="Pfam" id="PF13193">
    <property type="entry name" value="AMP-binding_C"/>
    <property type="match status" value="1"/>
</dbReference>
<evidence type="ECO:0000259" key="3">
    <source>
        <dbReference type="Pfam" id="PF00501"/>
    </source>
</evidence>
<feature type="domain" description="AMP-binding enzyme C-terminal" evidence="4">
    <location>
        <begin position="449"/>
        <end position="524"/>
    </location>
</feature>
<dbReference type="Gene3D" id="3.40.50.12780">
    <property type="entry name" value="N-terminal domain of ligase-like"/>
    <property type="match status" value="1"/>
</dbReference>
<evidence type="ECO:0000256" key="2">
    <source>
        <dbReference type="ARBA" id="ARBA00022598"/>
    </source>
</evidence>
<dbReference type="PATRIC" id="fig|471514.4.peg.3709"/>
<dbReference type="GO" id="GO:0016877">
    <property type="term" value="F:ligase activity, forming carbon-sulfur bonds"/>
    <property type="evidence" value="ECO:0007669"/>
    <property type="project" value="UniProtKB-ARBA"/>
</dbReference>
<evidence type="ECO:0000259" key="4">
    <source>
        <dbReference type="Pfam" id="PF13193"/>
    </source>
</evidence>
<sequence>MKVNYGFQNYPESISRDVDIPDWSLPQMLAESVRKHPDAEAMSFYGQKTTYKQLADAVSLFASRLQQAGIQKGDRVAIMLPNSPHFVISYYGILTAGAVVTQVNPMLVERELAHILQDSGAKAIVALDAVYPRVKAVESESDVSTVVVVSLQPSGVSFAPDVTFEEFLEQGKTVPVTPVSVDPAEDLAILQYTGGTTGRSKGAMLTHRNLLANVIQSYEFFKDEFRPGQDRCLTVIPLFHVFGMTSCMNLTLYTGSSLVLLPRFDIKEVLETIQREKPTTFPGVPTMYVALTNYPGVESYGVNSIRTCNSGSAPMPVELLREFERKTGAKILEGYGLSEASPTTHCNPPFTERKPGSVGVGFPSTEYKIVDTETGEHEMPVGELGELVVRGPQVMKGYWNMPEETAKTLRDGWLYTGDIAKMDEDGYLYIMDRKKDLIIASGYNVYPREIEEVIYEHPAVKEAAVVGVADPYRGETVKAFIVLKDGASCTEEEMSAYCKANMAPYKVPKLIEFRTELPKTNVGKVLRRTLRETEAEAAAGSQGEGKA</sequence>
<dbReference type="InterPro" id="IPR020845">
    <property type="entry name" value="AMP-binding_CS"/>
</dbReference>
<dbReference type="FunFam" id="3.30.300.30:FF:000008">
    <property type="entry name" value="2,3-dihydroxybenzoate-AMP ligase"/>
    <property type="match status" value="1"/>
</dbReference>
<keyword evidence="6" id="KW-1185">Reference proteome</keyword>
<dbReference type="STRING" id="471514.AN477_07295"/>
<comment type="similarity">
    <text evidence="1">Belongs to the ATP-dependent AMP-binding enzyme family.</text>
</comment>
<accession>A0A0P9D4P8</accession>
<dbReference type="CDD" id="cd05936">
    <property type="entry name" value="FC-FACS_FadD_like"/>
    <property type="match status" value="1"/>
</dbReference>
<dbReference type="FunFam" id="3.40.50.12780:FF:000003">
    <property type="entry name" value="Long-chain-fatty-acid--CoA ligase FadD"/>
    <property type="match status" value="1"/>
</dbReference>
<evidence type="ECO:0000256" key="1">
    <source>
        <dbReference type="ARBA" id="ARBA00006432"/>
    </source>
</evidence>
<organism evidence="5 6">
    <name type="scientific">Alicyclobacillus ferrooxydans</name>
    <dbReference type="NCBI Taxonomy" id="471514"/>
    <lineage>
        <taxon>Bacteria</taxon>
        <taxon>Bacillati</taxon>
        <taxon>Bacillota</taxon>
        <taxon>Bacilli</taxon>
        <taxon>Bacillales</taxon>
        <taxon>Alicyclobacillaceae</taxon>
        <taxon>Alicyclobacillus</taxon>
    </lineage>
</organism>
<keyword evidence="2" id="KW-0436">Ligase</keyword>
<dbReference type="InterPro" id="IPR042099">
    <property type="entry name" value="ANL_N_sf"/>
</dbReference>
<proteinExistence type="inferred from homology"/>
<dbReference type="Pfam" id="PF00501">
    <property type="entry name" value="AMP-binding"/>
    <property type="match status" value="1"/>
</dbReference>
<comment type="caution">
    <text evidence="5">The sequence shown here is derived from an EMBL/GenBank/DDBJ whole genome shotgun (WGS) entry which is preliminary data.</text>
</comment>
<gene>
    <name evidence="5" type="ORF">AN477_07295</name>
</gene>
<dbReference type="Gene3D" id="3.30.300.30">
    <property type="match status" value="1"/>
</dbReference>
<dbReference type="Proteomes" id="UP000050482">
    <property type="component" value="Unassembled WGS sequence"/>
</dbReference>
<dbReference type="InterPro" id="IPR000873">
    <property type="entry name" value="AMP-dep_synth/lig_dom"/>
</dbReference>
<name>A0A0P9D4P8_9BACL</name>
<dbReference type="PANTHER" id="PTHR43767:SF9">
    <property type="entry name" value="LONG-CHAIN-FATTY-ACID--COA LIGASE"/>
    <property type="match status" value="1"/>
</dbReference>
<evidence type="ECO:0000313" key="5">
    <source>
        <dbReference type="EMBL" id="KPV44418.1"/>
    </source>
</evidence>
<dbReference type="EMBL" id="LJCO01000033">
    <property type="protein sequence ID" value="KPV44418.1"/>
    <property type="molecule type" value="Genomic_DNA"/>
</dbReference>
<dbReference type="SUPFAM" id="SSF56801">
    <property type="entry name" value="Acetyl-CoA synthetase-like"/>
    <property type="match status" value="1"/>
</dbReference>
<dbReference type="PROSITE" id="PS00455">
    <property type="entry name" value="AMP_BINDING"/>
    <property type="match status" value="1"/>
</dbReference>
<feature type="domain" description="AMP-dependent synthetase/ligase" evidence="3">
    <location>
        <begin position="30"/>
        <end position="399"/>
    </location>
</feature>
<evidence type="ECO:0000313" key="6">
    <source>
        <dbReference type="Proteomes" id="UP000050482"/>
    </source>
</evidence>
<reference evidence="5 6" key="1">
    <citation type="submission" date="2015-09" db="EMBL/GenBank/DDBJ databases">
        <title>Draft genome sequence of Alicyclobacillus ferrooxydans DSM 22381.</title>
        <authorList>
            <person name="Hemp J."/>
        </authorList>
    </citation>
    <scope>NUCLEOTIDE SEQUENCE [LARGE SCALE GENOMIC DNA]</scope>
    <source>
        <strain evidence="5 6">TC-34</strain>
    </source>
</reference>